<accession>A0A1L9SDB8</accession>
<dbReference type="AlphaFoldDB" id="A0A1L9SDB8"/>
<dbReference type="InterPro" id="IPR006076">
    <property type="entry name" value="FAD-dep_OxRdtase"/>
</dbReference>
<keyword evidence="3" id="KW-1185">Reference proteome</keyword>
<dbReference type="EMBL" id="KV878346">
    <property type="protein sequence ID" value="OJJ45169.1"/>
    <property type="molecule type" value="Genomic_DNA"/>
</dbReference>
<dbReference type="SUPFAM" id="SSF51905">
    <property type="entry name" value="FAD/NAD(P)-binding domain"/>
    <property type="match status" value="1"/>
</dbReference>
<dbReference type="PANTHER" id="PTHR13847:SF213">
    <property type="entry name" value="DEPENDENT OXIDOREDUCTASE, PUTATIVE-RELATED"/>
    <property type="match status" value="1"/>
</dbReference>
<dbReference type="GeneID" id="34614200"/>
<dbReference type="Pfam" id="PF01266">
    <property type="entry name" value="DAO"/>
    <property type="match status" value="1"/>
</dbReference>
<organism evidence="2 3">
    <name type="scientific">Penicilliopsis zonata CBS 506.65</name>
    <dbReference type="NCBI Taxonomy" id="1073090"/>
    <lineage>
        <taxon>Eukaryota</taxon>
        <taxon>Fungi</taxon>
        <taxon>Dikarya</taxon>
        <taxon>Ascomycota</taxon>
        <taxon>Pezizomycotina</taxon>
        <taxon>Eurotiomycetes</taxon>
        <taxon>Eurotiomycetidae</taxon>
        <taxon>Eurotiales</taxon>
        <taxon>Aspergillaceae</taxon>
        <taxon>Penicilliopsis</taxon>
    </lineage>
</organism>
<dbReference type="InterPro" id="IPR036188">
    <property type="entry name" value="FAD/NAD-bd_sf"/>
</dbReference>
<evidence type="ECO:0000313" key="3">
    <source>
        <dbReference type="Proteomes" id="UP000184188"/>
    </source>
</evidence>
<evidence type="ECO:0000313" key="2">
    <source>
        <dbReference type="EMBL" id="OJJ45169.1"/>
    </source>
</evidence>
<reference evidence="3" key="1">
    <citation type="journal article" date="2017" name="Genome Biol.">
        <title>Comparative genomics reveals high biological diversity and specific adaptations in the industrially and medically important fungal genus Aspergillus.</title>
        <authorList>
            <person name="de Vries R.P."/>
            <person name="Riley R."/>
            <person name="Wiebenga A."/>
            <person name="Aguilar-Osorio G."/>
            <person name="Amillis S."/>
            <person name="Uchima C.A."/>
            <person name="Anderluh G."/>
            <person name="Asadollahi M."/>
            <person name="Askin M."/>
            <person name="Barry K."/>
            <person name="Battaglia E."/>
            <person name="Bayram O."/>
            <person name="Benocci T."/>
            <person name="Braus-Stromeyer S.A."/>
            <person name="Caldana C."/>
            <person name="Canovas D."/>
            <person name="Cerqueira G.C."/>
            <person name="Chen F."/>
            <person name="Chen W."/>
            <person name="Choi C."/>
            <person name="Clum A."/>
            <person name="Dos Santos R.A."/>
            <person name="Damasio A.R."/>
            <person name="Diallinas G."/>
            <person name="Emri T."/>
            <person name="Fekete E."/>
            <person name="Flipphi M."/>
            <person name="Freyberg S."/>
            <person name="Gallo A."/>
            <person name="Gournas C."/>
            <person name="Habgood R."/>
            <person name="Hainaut M."/>
            <person name="Harispe M.L."/>
            <person name="Henrissat B."/>
            <person name="Hilden K.S."/>
            <person name="Hope R."/>
            <person name="Hossain A."/>
            <person name="Karabika E."/>
            <person name="Karaffa L."/>
            <person name="Karanyi Z."/>
            <person name="Krasevec N."/>
            <person name="Kuo A."/>
            <person name="Kusch H."/>
            <person name="LaButti K."/>
            <person name="Lagendijk E.L."/>
            <person name="Lapidus A."/>
            <person name="Levasseur A."/>
            <person name="Lindquist E."/>
            <person name="Lipzen A."/>
            <person name="Logrieco A.F."/>
            <person name="MacCabe A."/>
            <person name="Maekelae M.R."/>
            <person name="Malavazi I."/>
            <person name="Melin P."/>
            <person name="Meyer V."/>
            <person name="Mielnichuk N."/>
            <person name="Miskei M."/>
            <person name="Molnar A.P."/>
            <person name="Mule G."/>
            <person name="Ngan C.Y."/>
            <person name="Orejas M."/>
            <person name="Orosz E."/>
            <person name="Ouedraogo J.P."/>
            <person name="Overkamp K.M."/>
            <person name="Park H.-S."/>
            <person name="Perrone G."/>
            <person name="Piumi F."/>
            <person name="Punt P.J."/>
            <person name="Ram A.F."/>
            <person name="Ramon A."/>
            <person name="Rauscher S."/>
            <person name="Record E."/>
            <person name="Riano-Pachon D.M."/>
            <person name="Robert V."/>
            <person name="Roehrig J."/>
            <person name="Ruller R."/>
            <person name="Salamov A."/>
            <person name="Salih N.S."/>
            <person name="Samson R.A."/>
            <person name="Sandor E."/>
            <person name="Sanguinetti M."/>
            <person name="Schuetze T."/>
            <person name="Sepcic K."/>
            <person name="Shelest E."/>
            <person name="Sherlock G."/>
            <person name="Sophianopoulou V."/>
            <person name="Squina F.M."/>
            <person name="Sun H."/>
            <person name="Susca A."/>
            <person name="Todd R.B."/>
            <person name="Tsang A."/>
            <person name="Unkles S.E."/>
            <person name="van de Wiele N."/>
            <person name="van Rossen-Uffink D."/>
            <person name="Oliveira J.V."/>
            <person name="Vesth T.C."/>
            <person name="Visser J."/>
            <person name="Yu J.-H."/>
            <person name="Zhou M."/>
            <person name="Andersen M.R."/>
            <person name="Archer D.B."/>
            <person name="Baker S.E."/>
            <person name="Benoit I."/>
            <person name="Brakhage A.A."/>
            <person name="Braus G.H."/>
            <person name="Fischer R."/>
            <person name="Frisvad J.C."/>
            <person name="Goldman G.H."/>
            <person name="Houbraken J."/>
            <person name="Oakley B."/>
            <person name="Pocsi I."/>
            <person name="Scazzocchio C."/>
            <person name="Seiboth B."/>
            <person name="vanKuyk P.A."/>
            <person name="Wortman J."/>
            <person name="Dyer P.S."/>
            <person name="Grigoriev I.V."/>
        </authorList>
    </citation>
    <scope>NUCLEOTIDE SEQUENCE [LARGE SCALE GENOMIC DNA]</scope>
    <source>
        <strain evidence="3">CBS 506.65</strain>
    </source>
</reference>
<name>A0A1L9SDB8_9EURO</name>
<sequence>MKDLPPGLLARMREAIMADPQLPRPNPTIALWQEPAHPTVASIQSDTLPPQTDFAIIGSGITGCSVAKGLLESQNVPGAHITVLEARTLVSGATGRNGGHLVTPVGHTYSEFVERFGEDNAQEMARFSIRNIDKVMEMIRELDPALQEASEIRDLHKIMVAGDADTWAKSRASLAAFRQAVPEYKTYHETITPEAVLRDWNIKDAFGAIAHPAGAVWPYRLITGIFEQLLKKYPSRLAIETNTPVTAIAFTGNSPYPYAVTTPRGVIHARQVVHCTNAFAAHLLPRLRGKVYPFRGTMSVQKAGSSLENVGASRSWSMLRRMELDPTTALLRTGLVYLQQNARTGDLWAGTETSNLFDVLTTDDTYVTEDARRILQDFLPTYFDKGWSPQERPEMKGIWSGIMSYTADGLPLVGRLPECITGRPGGAEWMSGAYNGYGMDKAWLSGEALVKMIVGEGVPSWFPKCFVVSEKRFKEDMLTERIIEKFAAYAPGTAHL</sequence>
<dbReference type="Gene3D" id="3.50.50.60">
    <property type="entry name" value="FAD/NAD(P)-binding domain"/>
    <property type="match status" value="1"/>
</dbReference>
<proteinExistence type="predicted"/>
<gene>
    <name evidence="2" type="ORF">ASPZODRAFT_2111090</name>
</gene>
<protein>
    <recommendedName>
        <fullName evidence="1">FAD dependent oxidoreductase domain-containing protein</fullName>
    </recommendedName>
</protein>
<dbReference type="Gene3D" id="3.30.9.10">
    <property type="entry name" value="D-Amino Acid Oxidase, subunit A, domain 2"/>
    <property type="match status" value="1"/>
</dbReference>
<dbReference type="OrthoDB" id="512662at2759"/>
<dbReference type="Proteomes" id="UP000184188">
    <property type="component" value="Unassembled WGS sequence"/>
</dbReference>
<dbReference type="STRING" id="1073090.A0A1L9SDB8"/>
<dbReference type="PANTHER" id="PTHR13847">
    <property type="entry name" value="SARCOSINE DEHYDROGENASE-RELATED"/>
    <property type="match status" value="1"/>
</dbReference>
<dbReference type="RefSeq" id="XP_022579679.1">
    <property type="nucleotide sequence ID" value="XM_022727736.1"/>
</dbReference>
<evidence type="ECO:0000259" key="1">
    <source>
        <dbReference type="Pfam" id="PF01266"/>
    </source>
</evidence>
<dbReference type="GO" id="GO:0005737">
    <property type="term" value="C:cytoplasm"/>
    <property type="evidence" value="ECO:0007669"/>
    <property type="project" value="TreeGrafter"/>
</dbReference>
<dbReference type="VEuPathDB" id="FungiDB:ASPZODRAFT_2111090"/>
<feature type="domain" description="FAD dependent oxidoreductase" evidence="1">
    <location>
        <begin position="53"/>
        <end position="451"/>
    </location>
</feature>